<dbReference type="RefSeq" id="WP_283763769.1">
    <property type="nucleotide sequence ID" value="NZ_JAQPOK010000123.1"/>
</dbReference>
<comment type="caution">
    <text evidence="1">The sequence shown here is derived from an EMBL/GenBank/DDBJ whole genome shotgun (WGS) entry which is preliminary data.</text>
</comment>
<organism evidence="1 2">
    <name type="scientific">Roseofilum halophilum BLCC-M91</name>
    <dbReference type="NCBI Taxonomy" id="3022259"/>
    <lineage>
        <taxon>Bacteria</taxon>
        <taxon>Bacillati</taxon>
        <taxon>Cyanobacteriota</taxon>
        <taxon>Cyanophyceae</taxon>
        <taxon>Desertifilales</taxon>
        <taxon>Desertifilaceae</taxon>
        <taxon>Roseofilum</taxon>
        <taxon>Roseofilum halophilum</taxon>
    </lineage>
</organism>
<name>A0ABT7BMP6_9CYAN</name>
<evidence type="ECO:0000313" key="2">
    <source>
        <dbReference type="Proteomes" id="UP001231370"/>
    </source>
</evidence>
<dbReference type="EMBL" id="JAQPOK010000123">
    <property type="protein sequence ID" value="MDJ1180468.1"/>
    <property type="molecule type" value="Genomic_DNA"/>
</dbReference>
<proteinExistence type="predicted"/>
<keyword evidence="2" id="KW-1185">Reference proteome</keyword>
<sequence length="71" mass="7984">MLSATEKLSDYISSLFASVSIINSISTEDLFFLKLTCQTFSKDSEEYKAAYRILRGVQRGKVQIIEEALVS</sequence>
<gene>
    <name evidence="1" type="ORF">PJF56_16515</name>
</gene>
<dbReference type="Proteomes" id="UP001231370">
    <property type="component" value="Unassembled WGS sequence"/>
</dbReference>
<evidence type="ECO:0000313" key="1">
    <source>
        <dbReference type="EMBL" id="MDJ1180468.1"/>
    </source>
</evidence>
<protein>
    <submittedName>
        <fullName evidence="1">Uncharacterized protein</fullName>
    </submittedName>
</protein>
<accession>A0ABT7BMP6</accession>
<reference evidence="1 2" key="1">
    <citation type="submission" date="2023-01" db="EMBL/GenBank/DDBJ databases">
        <title>Novel diversity within Roseofilum (Cyanobacteria; Desertifilaceae) from marine benthic mats with descriptions of four novel species.</title>
        <authorList>
            <person name="Wang Y."/>
            <person name="Berthold D.E."/>
            <person name="Hu J."/>
            <person name="Lefler F.W."/>
            <person name="Laughinghouse H.D. IV."/>
        </authorList>
    </citation>
    <scope>NUCLEOTIDE SEQUENCE [LARGE SCALE GENOMIC DNA]</scope>
    <source>
        <strain evidence="1 2">BLCC-M91</strain>
    </source>
</reference>